<gene>
    <name evidence="1" type="ORF">RHODGE_RHODGE_00601</name>
</gene>
<organism evidence="1 2">
    <name type="scientific">Rhodoplanes serenus</name>
    <dbReference type="NCBI Taxonomy" id="200615"/>
    <lineage>
        <taxon>Bacteria</taxon>
        <taxon>Pseudomonadati</taxon>
        <taxon>Pseudomonadota</taxon>
        <taxon>Alphaproteobacteria</taxon>
        <taxon>Hyphomicrobiales</taxon>
        <taxon>Nitrobacteraceae</taxon>
        <taxon>Rhodoplanes</taxon>
    </lineage>
</organism>
<keyword evidence="2" id="KW-1185">Reference proteome</keyword>
<accession>A0A3S5CY46</accession>
<reference evidence="2" key="1">
    <citation type="submission" date="2018-10" db="EMBL/GenBank/DDBJ databases">
        <authorList>
            <person name="Peiro R."/>
            <person name="Begona"/>
            <person name="Cbmso G."/>
            <person name="Lopez M."/>
            <person name="Gonzalez S."/>
            <person name="Sacristan E."/>
            <person name="Castillo E."/>
        </authorList>
    </citation>
    <scope>NUCLEOTIDE SEQUENCE [LARGE SCALE GENOMIC DNA]</scope>
</reference>
<name>A0A3S5CY46_9BRAD</name>
<dbReference type="EMBL" id="UWOC01000033">
    <property type="protein sequence ID" value="VCU07315.1"/>
    <property type="molecule type" value="Genomic_DNA"/>
</dbReference>
<sequence>MRSRTTFLTTFATLPGSSRRFVAACGMCRSDA</sequence>
<evidence type="ECO:0000313" key="2">
    <source>
        <dbReference type="Proteomes" id="UP000289200"/>
    </source>
</evidence>
<dbReference type="AlphaFoldDB" id="A0A3S5CY46"/>
<comment type="caution">
    <text evidence="1">The sequence shown here is derived from an EMBL/GenBank/DDBJ whole genome shotgun (WGS) entry which is preliminary data.</text>
</comment>
<dbReference type="Proteomes" id="UP000289200">
    <property type="component" value="Unassembled WGS sequence"/>
</dbReference>
<evidence type="ECO:0000313" key="1">
    <source>
        <dbReference type="EMBL" id="VCU07315.1"/>
    </source>
</evidence>
<protein>
    <submittedName>
        <fullName evidence="1">Uncharacterized protein</fullName>
    </submittedName>
</protein>
<proteinExistence type="predicted"/>